<organism evidence="2 3">
    <name type="scientific">Cryptosporangium minutisporangium</name>
    <dbReference type="NCBI Taxonomy" id="113569"/>
    <lineage>
        <taxon>Bacteria</taxon>
        <taxon>Bacillati</taxon>
        <taxon>Actinomycetota</taxon>
        <taxon>Actinomycetes</taxon>
        <taxon>Cryptosporangiales</taxon>
        <taxon>Cryptosporangiaceae</taxon>
        <taxon>Cryptosporangium</taxon>
    </lineage>
</organism>
<accession>A0ABP6SR40</accession>
<feature type="region of interest" description="Disordered" evidence="1">
    <location>
        <begin position="1"/>
        <end position="46"/>
    </location>
</feature>
<gene>
    <name evidence="2" type="ORF">GCM10020369_04270</name>
</gene>
<evidence type="ECO:0000313" key="3">
    <source>
        <dbReference type="Proteomes" id="UP001501676"/>
    </source>
</evidence>
<dbReference type="EMBL" id="BAAAYN010000002">
    <property type="protein sequence ID" value="GAA3382432.1"/>
    <property type="molecule type" value="Genomic_DNA"/>
</dbReference>
<evidence type="ECO:0000256" key="1">
    <source>
        <dbReference type="SAM" id="MobiDB-lite"/>
    </source>
</evidence>
<feature type="compositionally biased region" description="Polar residues" evidence="1">
    <location>
        <begin position="1"/>
        <end position="11"/>
    </location>
</feature>
<dbReference type="Proteomes" id="UP001501676">
    <property type="component" value="Unassembled WGS sequence"/>
</dbReference>
<keyword evidence="3" id="KW-1185">Reference proteome</keyword>
<reference evidence="3" key="1">
    <citation type="journal article" date="2019" name="Int. J. Syst. Evol. Microbiol.">
        <title>The Global Catalogue of Microorganisms (GCM) 10K type strain sequencing project: providing services to taxonomists for standard genome sequencing and annotation.</title>
        <authorList>
            <consortium name="The Broad Institute Genomics Platform"/>
            <consortium name="The Broad Institute Genome Sequencing Center for Infectious Disease"/>
            <person name="Wu L."/>
            <person name="Ma J."/>
        </authorList>
    </citation>
    <scope>NUCLEOTIDE SEQUENCE [LARGE SCALE GENOMIC DNA]</scope>
    <source>
        <strain evidence="3">JCM 9458</strain>
    </source>
</reference>
<evidence type="ECO:0008006" key="4">
    <source>
        <dbReference type="Google" id="ProtNLM"/>
    </source>
</evidence>
<proteinExistence type="predicted"/>
<comment type="caution">
    <text evidence="2">The sequence shown here is derived from an EMBL/GenBank/DDBJ whole genome shotgun (WGS) entry which is preliminary data.</text>
</comment>
<protein>
    <recommendedName>
        <fullName evidence="4">EcsC family protein</fullName>
    </recommendedName>
</protein>
<name>A0ABP6SR40_9ACTN</name>
<sequence>MTYSDNPSSAGSAPEVPDSTSGTPASDAAPTDVSPEATGALARLTDTELTTADRRRLLSRAVTSAGRGAGRALRGPRAAVNWATDLVIAVTPHLTVRDLETLQRHYDGKSGEELADALIRNASRVSASLGAAGGGVAAVEWAAPPSLLSAPILIAVETAAIVAIEIKLLAELHEVYGVPVRGSASERGSALLQAWARRRGVTLLQSGRGFTTILSTGMRRELRDRLLRRMGRNMTTLGPLFTGAAIGAELNRRATRMLGDAVRADLRKGRSAVDGPSDRPSLY</sequence>
<dbReference type="RefSeq" id="WP_345726201.1">
    <property type="nucleotide sequence ID" value="NZ_BAAAYN010000002.1"/>
</dbReference>
<evidence type="ECO:0000313" key="2">
    <source>
        <dbReference type="EMBL" id="GAA3382432.1"/>
    </source>
</evidence>